<name>A0A2A6FMX9_9HYPH</name>
<reference evidence="3 4" key="1">
    <citation type="submission" date="2017-09" db="EMBL/GenBank/DDBJ databases">
        <title>Mesorhizobum sanjuanii sp. nov. isolated from nodules of Lotus tenuis in saline-alkaline lowlands of Flooding Pampa.</title>
        <authorList>
            <person name="Sannazzaro A.I."/>
            <person name="Torres Tejerizo G.A."/>
            <person name="Fontana F."/>
            <person name="Cumpa Velazquez L.M."/>
            <person name="Hansen L."/>
            <person name="Pistorio M."/>
            <person name="Estrella M.J."/>
        </authorList>
    </citation>
    <scope>NUCLEOTIDE SEQUENCE [LARGE SCALE GENOMIC DNA]</scope>
    <source>
        <strain evidence="3 4">BSA136</strain>
    </source>
</reference>
<comment type="similarity">
    <text evidence="1">Belongs to the short-chain dehydrogenases/reductases (SDR) family.</text>
</comment>
<dbReference type="PRINTS" id="PR00081">
    <property type="entry name" value="GDHRDH"/>
</dbReference>
<dbReference type="SMART" id="SM00822">
    <property type="entry name" value="PKS_KR"/>
    <property type="match status" value="1"/>
</dbReference>
<dbReference type="Proteomes" id="UP000219182">
    <property type="component" value="Unassembled WGS sequence"/>
</dbReference>
<proteinExistence type="inferred from homology"/>
<dbReference type="InterPro" id="IPR002347">
    <property type="entry name" value="SDR_fam"/>
</dbReference>
<evidence type="ECO:0000313" key="3">
    <source>
        <dbReference type="EMBL" id="PDQ23095.1"/>
    </source>
</evidence>
<comment type="caution">
    <text evidence="3">The sequence shown here is derived from an EMBL/GenBank/DDBJ whole genome shotgun (WGS) entry which is preliminary data.</text>
</comment>
<feature type="domain" description="Ketoreductase" evidence="2">
    <location>
        <begin position="11"/>
        <end position="190"/>
    </location>
</feature>
<dbReference type="NCBIfam" id="NF005559">
    <property type="entry name" value="PRK07231.1"/>
    <property type="match status" value="1"/>
</dbReference>
<dbReference type="PRINTS" id="PR00080">
    <property type="entry name" value="SDRFAMILY"/>
</dbReference>
<dbReference type="RefSeq" id="WP_097571402.1">
    <property type="nucleotide sequence ID" value="NZ_NWQG01000001.1"/>
</dbReference>
<dbReference type="Gene3D" id="3.40.50.720">
    <property type="entry name" value="NAD(P)-binding Rossmann-like Domain"/>
    <property type="match status" value="1"/>
</dbReference>
<evidence type="ECO:0000313" key="4">
    <source>
        <dbReference type="Proteomes" id="UP000219182"/>
    </source>
</evidence>
<dbReference type="FunFam" id="3.40.50.720:FF:000084">
    <property type="entry name" value="Short-chain dehydrogenase reductase"/>
    <property type="match status" value="1"/>
</dbReference>
<evidence type="ECO:0000259" key="2">
    <source>
        <dbReference type="SMART" id="SM00822"/>
    </source>
</evidence>
<dbReference type="SUPFAM" id="SSF51735">
    <property type="entry name" value="NAD(P)-binding Rossmann-fold domains"/>
    <property type="match status" value="1"/>
</dbReference>
<organism evidence="3 4">
    <name type="scientific">Mesorhizobium sanjuanii</name>
    <dbReference type="NCBI Taxonomy" id="2037900"/>
    <lineage>
        <taxon>Bacteria</taxon>
        <taxon>Pseudomonadati</taxon>
        <taxon>Pseudomonadota</taxon>
        <taxon>Alphaproteobacteria</taxon>
        <taxon>Hyphomicrobiales</taxon>
        <taxon>Phyllobacteriaceae</taxon>
        <taxon>Mesorhizobium</taxon>
    </lineage>
</organism>
<accession>A0A2A6FMX9</accession>
<dbReference type="PROSITE" id="PS00061">
    <property type="entry name" value="ADH_SHORT"/>
    <property type="match status" value="1"/>
</dbReference>
<dbReference type="InterPro" id="IPR036291">
    <property type="entry name" value="NAD(P)-bd_dom_sf"/>
</dbReference>
<dbReference type="GO" id="GO:0016616">
    <property type="term" value="F:oxidoreductase activity, acting on the CH-OH group of donors, NAD or NADP as acceptor"/>
    <property type="evidence" value="ECO:0007669"/>
    <property type="project" value="UniProtKB-ARBA"/>
</dbReference>
<evidence type="ECO:0000256" key="1">
    <source>
        <dbReference type="ARBA" id="ARBA00006484"/>
    </source>
</evidence>
<dbReference type="NCBIfam" id="NF009466">
    <property type="entry name" value="PRK12826.1-2"/>
    <property type="match status" value="1"/>
</dbReference>
<protein>
    <submittedName>
        <fullName evidence="3">3-oxoacyl-ACP reductase</fullName>
    </submittedName>
</protein>
<keyword evidence="4" id="KW-1185">Reference proteome</keyword>
<gene>
    <name evidence="3" type="ORF">CN311_00090</name>
</gene>
<sequence length="254" mass="27008">MILDRFRLDSQVALVTGGTRGIGLAIAKALGEVGARVVISGRSLGKEAEQTLLGVGIDFNFIATDLEDAPAADRLVADVVARRGRLDILVNNAGIAIHGDSADYPDEAWRRIMAVNVDAVFRCCRAALAPMRHQGKGAILNIGSISGIVSNIPQNQVAYNSSKAAVHMMTRSLASEVAAENIRVNAVAPGYIDTDMSRGGIENPDWFPIWRRMTPMGRVGQPEEIAAAAVFLCSDAASYVTGEVLVIDGGYTTR</sequence>
<dbReference type="InterPro" id="IPR020904">
    <property type="entry name" value="Sc_DH/Rdtase_CS"/>
</dbReference>
<dbReference type="Pfam" id="PF13561">
    <property type="entry name" value="adh_short_C2"/>
    <property type="match status" value="1"/>
</dbReference>
<dbReference type="PANTHER" id="PTHR42760">
    <property type="entry name" value="SHORT-CHAIN DEHYDROGENASES/REDUCTASES FAMILY MEMBER"/>
    <property type="match status" value="1"/>
</dbReference>
<dbReference type="EMBL" id="NWQG01000001">
    <property type="protein sequence ID" value="PDQ23095.1"/>
    <property type="molecule type" value="Genomic_DNA"/>
</dbReference>
<dbReference type="InterPro" id="IPR057326">
    <property type="entry name" value="KR_dom"/>
</dbReference>
<dbReference type="AlphaFoldDB" id="A0A2A6FMX9"/>